<sequence>MAALALEPPAPAPTFEPPAPPLDPEPIPAPVPAPVWVQGSINDGDLNALALLRLRDRLKEQLVEYKAALLANQEYFTNHLKINIIEEKLIQSATKNLQKSIEEVKVSLQNKTLALQRVQITDALRNQVDHNDEDSRLILETMKQIGLLSQAVVEYQQQANHKEERMTDIKRKRLCLKVDEGQKVEQIQTTMDMQEEKPASVNVSETENNKLEQEKQMTAVIQNVFQNLIVGSGVNWAEDASLKAVVLRLENNVCVH</sequence>
<dbReference type="InterPro" id="IPR008426">
    <property type="entry name" value="CENP-H_C"/>
</dbReference>
<evidence type="ECO:0000313" key="11">
    <source>
        <dbReference type="Proteomes" id="UP000694396"/>
    </source>
</evidence>
<evidence type="ECO:0000256" key="5">
    <source>
        <dbReference type="ARBA" id="ARBA00023242"/>
    </source>
</evidence>
<keyword evidence="6" id="KW-0137">Centromere</keyword>
<dbReference type="GO" id="GO:0000776">
    <property type="term" value="C:kinetochore"/>
    <property type="evidence" value="ECO:0007669"/>
    <property type="project" value="UniProtKB-KW"/>
</dbReference>
<reference evidence="10" key="2">
    <citation type="submission" date="2025-09" db="UniProtKB">
        <authorList>
            <consortium name="Ensembl"/>
        </authorList>
    </citation>
    <scope>IDENTIFICATION</scope>
</reference>
<evidence type="ECO:0000256" key="3">
    <source>
        <dbReference type="ARBA" id="ARBA00022454"/>
    </source>
</evidence>
<organism evidence="10 11">
    <name type="scientific">Cyanoderma ruficeps</name>
    <name type="common">rufous-capped babbler</name>
    <dbReference type="NCBI Taxonomy" id="181631"/>
    <lineage>
        <taxon>Eukaryota</taxon>
        <taxon>Metazoa</taxon>
        <taxon>Chordata</taxon>
        <taxon>Craniata</taxon>
        <taxon>Vertebrata</taxon>
        <taxon>Euteleostomi</taxon>
        <taxon>Archelosauria</taxon>
        <taxon>Archosauria</taxon>
        <taxon>Dinosauria</taxon>
        <taxon>Saurischia</taxon>
        <taxon>Theropoda</taxon>
        <taxon>Coelurosauria</taxon>
        <taxon>Aves</taxon>
        <taxon>Neognathae</taxon>
        <taxon>Neoaves</taxon>
        <taxon>Telluraves</taxon>
        <taxon>Australaves</taxon>
        <taxon>Passeriformes</taxon>
        <taxon>Sylvioidea</taxon>
        <taxon>Timaliidae</taxon>
        <taxon>Cyanoderma</taxon>
    </lineage>
</organism>
<feature type="compositionally biased region" description="Pro residues" evidence="8">
    <location>
        <begin position="8"/>
        <end position="27"/>
    </location>
</feature>
<reference evidence="10" key="1">
    <citation type="submission" date="2025-08" db="UniProtKB">
        <authorList>
            <consortium name="Ensembl"/>
        </authorList>
    </citation>
    <scope>IDENTIFICATION</scope>
</reference>
<evidence type="ECO:0000256" key="7">
    <source>
        <dbReference type="ARBA" id="ARBA00025735"/>
    </source>
</evidence>
<evidence type="ECO:0000259" key="9">
    <source>
        <dbReference type="Pfam" id="PF05837"/>
    </source>
</evidence>
<name>A0A8C3XBK1_9PASS</name>
<protein>
    <submittedName>
        <fullName evidence="10">Centromere protein H</fullName>
    </submittedName>
</protein>
<dbReference type="GO" id="GO:0051382">
    <property type="term" value="P:kinetochore assembly"/>
    <property type="evidence" value="ECO:0007669"/>
    <property type="project" value="InterPro"/>
</dbReference>
<dbReference type="PANTHER" id="PTHR48122">
    <property type="entry name" value="CENTROMERE PROTEIN H"/>
    <property type="match status" value="1"/>
</dbReference>
<keyword evidence="4" id="KW-0995">Kinetochore</keyword>
<dbReference type="InterPro" id="IPR040034">
    <property type="entry name" value="CENP-H"/>
</dbReference>
<dbReference type="Pfam" id="PF05837">
    <property type="entry name" value="CENP-H"/>
    <property type="match status" value="1"/>
</dbReference>
<dbReference type="PANTHER" id="PTHR48122:SF1">
    <property type="entry name" value="CENTROMERE PROTEIN H"/>
    <property type="match status" value="1"/>
</dbReference>
<dbReference type="Ensembl" id="ENSCRFT00000010015.1">
    <property type="protein sequence ID" value="ENSCRFP00000009671.1"/>
    <property type="gene ID" value="ENSCRFG00000007544.1"/>
</dbReference>
<dbReference type="AlphaFoldDB" id="A0A8C3XBK1"/>
<dbReference type="GO" id="GO:0043515">
    <property type="term" value="F:kinetochore binding"/>
    <property type="evidence" value="ECO:0007669"/>
    <property type="project" value="TreeGrafter"/>
</dbReference>
<evidence type="ECO:0000256" key="2">
    <source>
        <dbReference type="ARBA" id="ARBA00004629"/>
    </source>
</evidence>
<evidence type="ECO:0000256" key="4">
    <source>
        <dbReference type="ARBA" id="ARBA00022838"/>
    </source>
</evidence>
<keyword evidence="5" id="KW-0539">Nucleus</keyword>
<feature type="domain" description="Centromere protein H C-terminal" evidence="9">
    <location>
        <begin position="51"/>
        <end position="250"/>
    </location>
</feature>
<dbReference type="GO" id="GO:0005634">
    <property type="term" value="C:nucleus"/>
    <property type="evidence" value="ECO:0007669"/>
    <property type="project" value="UniProtKB-SubCell"/>
</dbReference>
<evidence type="ECO:0000256" key="6">
    <source>
        <dbReference type="ARBA" id="ARBA00023328"/>
    </source>
</evidence>
<dbReference type="GO" id="GO:0007052">
    <property type="term" value="P:mitotic spindle organization"/>
    <property type="evidence" value="ECO:0007669"/>
    <property type="project" value="TreeGrafter"/>
</dbReference>
<evidence type="ECO:0000256" key="1">
    <source>
        <dbReference type="ARBA" id="ARBA00004123"/>
    </source>
</evidence>
<keyword evidence="11" id="KW-1185">Reference proteome</keyword>
<comment type="subcellular location">
    <subcellularLocation>
        <location evidence="2">Chromosome</location>
        <location evidence="2">Centromere</location>
        <location evidence="2">Kinetochore</location>
    </subcellularLocation>
    <subcellularLocation>
        <location evidence="1">Nucleus</location>
    </subcellularLocation>
</comment>
<evidence type="ECO:0000256" key="8">
    <source>
        <dbReference type="SAM" id="MobiDB-lite"/>
    </source>
</evidence>
<dbReference type="Proteomes" id="UP000694396">
    <property type="component" value="Unplaced"/>
</dbReference>
<feature type="region of interest" description="Disordered" evidence="8">
    <location>
        <begin position="1"/>
        <end position="27"/>
    </location>
</feature>
<comment type="similarity">
    <text evidence="7">Belongs to the CENP-H/MCM16 family.</text>
</comment>
<dbReference type="GO" id="GO:0007059">
    <property type="term" value="P:chromosome segregation"/>
    <property type="evidence" value="ECO:0007669"/>
    <property type="project" value="TreeGrafter"/>
</dbReference>
<accession>A0A8C3XBK1</accession>
<evidence type="ECO:0000313" key="10">
    <source>
        <dbReference type="Ensembl" id="ENSCRFP00000009671.1"/>
    </source>
</evidence>
<proteinExistence type="inferred from homology"/>
<keyword evidence="3" id="KW-0158">Chromosome</keyword>